<evidence type="ECO:0000256" key="1">
    <source>
        <dbReference type="SAM" id="MobiDB-lite"/>
    </source>
</evidence>
<keyword evidence="4" id="KW-1185">Reference proteome</keyword>
<organism evidence="3 4">
    <name type="scientific">Botryotinia calthae</name>
    <dbReference type="NCBI Taxonomy" id="38488"/>
    <lineage>
        <taxon>Eukaryota</taxon>
        <taxon>Fungi</taxon>
        <taxon>Dikarya</taxon>
        <taxon>Ascomycota</taxon>
        <taxon>Pezizomycotina</taxon>
        <taxon>Leotiomycetes</taxon>
        <taxon>Helotiales</taxon>
        <taxon>Sclerotiniaceae</taxon>
        <taxon>Botryotinia</taxon>
    </lineage>
</organism>
<evidence type="ECO:0000313" key="4">
    <source>
        <dbReference type="Proteomes" id="UP000297299"/>
    </source>
</evidence>
<keyword evidence="2" id="KW-0472">Membrane</keyword>
<proteinExistence type="predicted"/>
<feature type="transmembrane region" description="Helical" evidence="2">
    <location>
        <begin position="156"/>
        <end position="175"/>
    </location>
</feature>
<feature type="region of interest" description="Disordered" evidence="1">
    <location>
        <begin position="65"/>
        <end position="90"/>
    </location>
</feature>
<dbReference type="EMBL" id="PHWZ01000265">
    <property type="protein sequence ID" value="TEY51378.1"/>
    <property type="molecule type" value="Genomic_DNA"/>
</dbReference>
<feature type="compositionally biased region" description="Polar residues" evidence="1">
    <location>
        <begin position="71"/>
        <end position="90"/>
    </location>
</feature>
<comment type="caution">
    <text evidence="3">The sequence shown here is derived from an EMBL/GenBank/DDBJ whole genome shotgun (WGS) entry which is preliminary data.</text>
</comment>
<dbReference type="AlphaFoldDB" id="A0A4Y8CW02"/>
<gene>
    <name evidence="3" type="ORF">BOTCAL_0266g00100</name>
</gene>
<reference evidence="3 4" key="1">
    <citation type="submission" date="2017-11" db="EMBL/GenBank/DDBJ databases">
        <title>Comparative genomics of Botrytis spp.</title>
        <authorList>
            <person name="Valero-Jimenez C.A."/>
            <person name="Tapia P."/>
            <person name="Veloso J."/>
            <person name="Silva-Moreno E."/>
            <person name="Staats M."/>
            <person name="Valdes J.H."/>
            <person name="Van Kan J.A.L."/>
        </authorList>
    </citation>
    <scope>NUCLEOTIDE SEQUENCE [LARGE SCALE GENOMIC DNA]</scope>
    <source>
        <strain evidence="3 4">MUCL2830</strain>
    </source>
</reference>
<dbReference type="OrthoDB" id="3552736at2759"/>
<accession>A0A4Y8CW02</accession>
<keyword evidence="2" id="KW-1133">Transmembrane helix</keyword>
<sequence>MDDSSLRELQGLDLEGQSEIISSLPLNLAFTSFFIETLFAWFWMIGIQYFLFKVLYQHQTQNGPRHRTEKSLQPSRSSHCENPTSELQAPSPSETYLLVALFWLIHSLFNALLTSLLNTFVSLVSIPETTNTYLEWRSTIYNLHYWTFGTGDHESHIYWFVKLLVLEMIISWLLSQAFQWVMDTMIPFLEELRGDYDVRGGLRSVERRTREIYKFMRMIDWKHDFDFSQSQSQSLNASLLHHHHDASISPDENHQQKREQIIELSRQRSESLSSERGTQERKLDWKLIIDASALNEMKEMLGPAGGFGELGFSVAKDRVCLGAVSRGSSFMVTFGLEGWGGG</sequence>
<protein>
    <submittedName>
        <fullName evidence="3">Uncharacterized protein</fullName>
    </submittedName>
</protein>
<evidence type="ECO:0000313" key="3">
    <source>
        <dbReference type="EMBL" id="TEY51378.1"/>
    </source>
</evidence>
<name>A0A4Y8CW02_9HELO</name>
<feature type="transmembrane region" description="Helical" evidence="2">
    <location>
        <begin position="96"/>
        <end position="117"/>
    </location>
</feature>
<evidence type="ECO:0000256" key="2">
    <source>
        <dbReference type="SAM" id="Phobius"/>
    </source>
</evidence>
<feature type="transmembrane region" description="Helical" evidence="2">
    <location>
        <begin position="28"/>
        <end position="52"/>
    </location>
</feature>
<dbReference type="Proteomes" id="UP000297299">
    <property type="component" value="Unassembled WGS sequence"/>
</dbReference>
<keyword evidence="2" id="KW-0812">Transmembrane</keyword>